<dbReference type="AlphaFoldDB" id="A0AA37TTB7"/>
<dbReference type="InterPro" id="IPR037057">
    <property type="entry name" value="DNA_rep_MutH/T2_RE_sf"/>
</dbReference>
<dbReference type="GO" id="GO:0006304">
    <property type="term" value="P:DNA modification"/>
    <property type="evidence" value="ECO:0007669"/>
    <property type="project" value="InterPro"/>
</dbReference>
<dbReference type="SUPFAM" id="SSF52980">
    <property type="entry name" value="Restriction endonuclease-like"/>
    <property type="match status" value="1"/>
</dbReference>
<comment type="function">
    <text evidence="7">Sequence-specific endonuclease that cleaves unmethylated GATC sequences. It is involved in DNA mismatch repair.</text>
</comment>
<dbReference type="InterPro" id="IPR011335">
    <property type="entry name" value="Restrct_endonuc-II-like"/>
</dbReference>
<dbReference type="Pfam" id="PF02976">
    <property type="entry name" value="MutH"/>
    <property type="match status" value="1"/>
</dbReference>
<evidence type="ECO:0000256" key="1">
    <source>
        <dbReference type="ARBA" id="ARBA00022490"/>
    </source>
</evidence>
<evidence type="ECO:0000256" key="2">
    <source>
        <dbReference type="ARBA" id="ARBA00022722"/>
    </source>
</evidence>
<organism evidence="9 10">
    <name type="scientific">Paraferrimonas haliotis</name>
    <dbReference type="NCBI Taxonomy" id="2013866"/>
    <lineage>
        <taxon>Bacteria</taxon>
        <taxon>Pseudomonadati</taxon>
        <taxon>Pseudomonadota</taxon>
        <taxon>Gammaproteobacteria</taxon>
        <taxon>Alteromonadales</taxon>
        <taxon>Ferrimonadaceae</taxon>
        <taxon>Paraferrimonas</taxon>
    </lineage>
</organism>
<dbReference type="GO" id="GO:0003677">
    <property type="term" value="F:DNA binding"/>
    <property type="evidence" value="ECO:0007669"/>
    <property type="project" value="InterPro"/>
</dbReference>
<dbReference type="GO" id="GO:0004519">
    <property type="term" value="F:endonuclease activity"/>
    <property type="evidence" value="ECO:0007669"/>
    <property type="project" value="UniProtKB-UniRule"/>
</dbReference>
<dbReference type="Gene3D" id="3.40.600.10">
    <property type="entry name" value="DNA mismatch repair MutH/Restriction endonuclease, type II"/>
    <property type="match status" value="1"/>
</dbReference>
<keyword evidence="6 7" id="KW-0234">DNA repair</keyword>
<dbReference type="RefSeq" id="WP_095500052.1">
    <property type="nucleotide sequence ID" value="NZ_BSPO01000001.1"/>
</dbReference>
<accession>A0AA37TTB7</accession>
<reference evidence="9 10" key="1">
    <citation type="journal article" date="2014" name="Int. J. Syst. Evol. Microbiol.">
        <title>Complete genome sequence of Corynebacterium casei LMG S-19264T (=DSM 44701T), isolated from a smear-ripened cheese.</title>
        <authorList>
            <consortium name="US DOE Joint Genome Institute (JGI-PGF)"/>
            <person name="Walter F."/>
            <person name="Albersmeier A."/>
            <person name="Kalinowski J."/>
            <person name="Ruckert C."/>
        </authorList>
    </citation>
    <scope>NUCLEOTIDE SEQUENCE [LARGE SCALE GENOMIC DNA]</scope>
    <source>
        <strain evidence="9 10">NBRC 112785</strain>
    </source>
</reference>
<comment type="caution">
    <text evidence="9">The sequence shown here is derived from an EMBL/GenBank/DDBJ whole genome shotgun (WGS) entry which is preliminary data.</text>
</comment>
<feature type="domain" description="DNA mismatch repair MutH/Type II restriction enzyme Sau3AI" evidence="8">
    <location>
        <begin position="56"/>
        <end position="154"/>
    </location>
</feature>
<evidence type="ECO:0000256" key="6">
    <source>
        <dbReference type="ARBA" id="ARBA00023204"/>
    </source>
</evidence>
<evidence type="ECO:0000256" key="5">
    <source>
        <dbReference type="ARBA" id="ARBA00022801"/>
    </source>
</evidence>
<evidence type="ECO:0000259" key="8">
    <source>
        <dbReference type="SMART" id="SM00927"/>
    </source>
</evidence>
<keyword evidence="5 7" id="KW-0378">Hydrolase</keyword>
<keyword evidence="10" id="KW-1185">Reference proteome</keyword>
<proteinExistence type="inferred from homology"/>
<dbReference type="GO" id="GO:0016787">
    <property type="term" value="F:hydrolase activity"/>
    <property type="evidence" value="ECO:0007669"/>
    <property type="project" value="UniProtKB-KW"/>
</dbReference>
<dbReference type="InterPro" id="IPR011337">
    <property type="entry name" value="DNA_rep_MutH/RE_typeII_Sau3AI"/>
</dbReference>
<evidence type="ECO:0000313" key="10">
    <source>
        <dbReference type="Proteomes" id="UP001157439"/>
    </source>
</evidence>
<gene>
    <name evidence="7 9" type="primary">mutH</name>
    <name evidence="9" type="ORF">GCM10007894_04720</name>
</gene>
<dbReference type="SMART" id="SM00927">
    <property type="entry name" value="MutH"/>
    <property type="match status" value="1"/>
</dbReference>
<evidence type="ECO:0000256" key="3">
    <source>
        <dbReference type="ARBA" id="ARBA00022759"/>
    </source>
</evidence>
<dbReference type="CDD" id="cd00583">
    <property type="entry name" value="MutH-like"/>
    <property type="match status" value="1"/>
</dbReference>
<dbReference type="EMBL" id="BSPO01000001">
    <property type="protein sequence ID" value="GLS82495.1"/>
    <property type="molecule type" value="Genomic_DNA"/>
</dbReference>
<protein>
    <recommendedName>
        <fullName evidence="7">DNA mismatch repair protein MutH</fullName>
    </recommendedName>
    <alternativeName>
        <fullName evidence="7">Methyl-directed mismatch repair protein</fullName>
    </alternativeName>
</protein>
<keyword evidence="3 7" id="KW-0255">Endonuclease</keyword>
<keyword evidence="2 7" id="KW-0540">Nuclease</keyword>
<evidence type="ECO:0000256" key="4">
    <source>
        <dbReference type="ARBA" id="ARBA00022763"/>
    </source>
</evidence>
<evidence type="ECO:0000313" key="9">
    <source>
        <dbReference type="EMBL" id="GLS82495.1"/>
    </source>
</evidence>
<sequence length="227" mass="25312">MKKALSSPTSIDQLMERADAMAGLTLAELAKRWQVQVPPDLRRDKGWVGQLMELQLGASAGNKAEPDFPEIDVELKTLPISYALAPLETTYVTVVPLTNIRALNWFDSVVYQKLKRVLWVPVQGEREIPVGDRIIGTPFLWQPSQQQLQMLRNDWEELMEMVALGNINSISAKFGDALHIRPKAANGRVLTDAIGEDGSPIKTLPRGFYLQKSFTQAILNQAFANDA</sequence>
<comment type="similarity">
    <text evidence="7">Belongs to the MutH family.</text>
</comment>
<dbReference type="GO" id="GO:0005737">
    <property type="term" value="C:cytoplasm"/>
    <property type="evidence" value="ECO:0007669"/>
    <property type="project" value="UniProtKB-SubCell"/>
</dbReference>
<name>A0AA37TTB7_9GAMM</name>
<dbReference type="NCBIfam" id="TIGR02248">
    <property type="entry name" value="mutH_TIGR"/>
    <property type="match status" value="1"/>
</dbReference>
<evidence type="ECO:0000256" key="7">
    <source>
        <dbReference type="HAMAP-Rule" id="MF_00759"/>
    </source>
</evidence>
<comment type="subcellular location">
    <subcellularLocation>
        <location evidence="7">Cytoplasm</location>
    </subcellularLocation>
</comment>
<dbReference type="NCBIfam" id="NF003458">
    <property type="entry name" value="PRK05070.1"/>
    <property type="match status" value="1"/>
</dbReference>
<keyword evidence="4 7" id="KW-0227">DNA damage</keyword>
<dbReference type="HAMAP" id="MF_00759">
    <property type="entry name" value="MutH"/>
    <property type="match status" value="1"/>
</dbReference>
<keyword evidence="1 7" id="KW-0963">Cytoplasm</keyword>
<dbReference type="Proteomes" id="UP001157439">
    <property type="component" value="Unassembled WGS sequence"/>
</dbReference>
<dbReference type="GO" id="GO:0006298">
    <property type="term" value="P:mismatch repair"/>
    <property type="evidence" value="ECO:0007669"/>
    <property type="project" value="UniProtKB-UniRule"/>
</dbReference>
<dbReference type="InterPro" id="IPR004230">
    <property type="entry name" value="DNA_mismatch_repair_MutH"/>
</dbReference>